<dbReference type="AlphaFoldDB" id="A0A8T2BQM6"/>
<evidence type="ECO:0000256" key="3">
    <source>
        <dbReference type="ARBA" id="ARBA00022729"/>
    </source>
</evidence>
<reference evidence="7 8" key="1">
    <citation type="submission" date="2020-12" db="EMBL/GenBank/DDBJ databases">
        <title>Concerted genomic and epigenomic changes stabilize Arabidopsis allopolyploids.</title>
        <authorList>
            <person name="Chen Z."/>
        </authorList>
    </citation>
    <scope>NUCLEOTIDE SEQUENCE [LARGE SCALE GENOMIC DNA]</scope>
    <source>
        <strain evidence="7">As9502</strain>
        <tissue evidence="7">Leaf</tissue>
    </source>
</reference>
<evidence type="ECO:0000256" key="5">
    <source>
        <dbReference type="ARBA" id="ARBA00023288"/>
    </source>
</evidence>
<evidence type="ECO:0000313" key="7">
    <source>
        <dbReference type="EMBL" id="KAG7589145.1"/>
    </source>
</evidence>
<evidence type="ECO:0000256" key="4">
    <source>
        <dbReference type="ARBA" id="ARBA00023157"/>
    </source>
</evidence>
<dbReference type="GO" id="GO:0005886">
    <property type="term" value="C:plasma membrane"/>
    <property type="evidence" value="ECO:0007669"/>
    <property type="project" value="UniProtKB-SubCell"/>
</dbReference>
<evidence type="ECO:0000256" key="1">
    <source>
        <dbReference type="ARBA" id="ARBA00004609"/>
    </source>
</evidence>
<feature type="domain" description="X8" evidence="6">
    <location>
        <begin position="111"/>
        <end position="196"/>
    </location>
</feature>
<evidence type="ECO:0000259" key="6">
    <source>
        <dbReference type="SMART" id="SM00768"/>
    </source>
</evidence>
<feature type="domain" description="X8" evidence="6">
    <location>
        <begin position="31"/>
        <end position="109"/>
    </location>
</feature>
<dbReference type="GO" id="GO:0098552">
    <property type="term" value="C:side of membrane"/>
    <property type="evidence" value="ECO:0007669"/>
    <property type="project" value="UniProtKB-KW"/>
</dbReference>
<comment type="caution">
    <text evidence="7">The sequence shown here is derived from an EMBL/GenBank/DDBJ whole genome shotgun (WGS) entry which is preliminary data.</text>
</comment>
<keyword evidence="4" id="KW-1015">Disulfide bond</keyword>
<keyword evidence="3" id="KW-0732">Signal</keyword>
<evidence type="ECO:0000256" key="2">
    <source>
        <dbReference type="ARBA" id="ARBA00022622"/>
    </source>
</evidence>
<gene>
    <name evidence="7" type="ORF">ISN44_As07g014590</name>
</gene>
<dbReference type="SMART" id="SM00768">
    <property type="entry name" value="X8"/>
    <property type="match status" value="2"/>
</dbReference>
<dbReference type="Proteomes" id="UP000694251">
    <property type="component" value="Chromosome 7"/>
</dbReference>
<dbReference type="OrthoDB" id="1928574at2759"/>
<organism evidence="7 8">
    <name type="scientific">Arabidopsis suecica</name>
    <name type="common">Swedish thale-cress</name>
    <name type="synonym">Cardaminopsis suecica</name>
    <dbReference type="NCBI Taxonomy" id="45249"/>
    <lineage>
        <taxon>Eukaryota</taxon>
        <taxon>Viridiplantae</taxon>
        <taxon>Streptophyta</taxon>
        <taxon>Embryophyta</taxon>
        <taxon>Tracheophyta</taxon>
        <taxon>Spermatophyta</taxon>
        <taxon>Magnoliopsida</taxon>
        <taxon>eudicotyledons</taxon>
        <taxon>Gunneridae</taxon>
        <taxon>Pentapetalae</taxon>
        <taxon>rosids</taxon>
        <taxon>malvids</taxon>
        <taxon>Brassicales</taxon>
        <taxon>Brassicaceae</taxon>
        <taxon>Camelineae</taxon>
        <taxon>Arabidopsis</taxon>
    </lineage>
</organism>
<sequence>MNDYYKTHGSTEEACSFSGTGQIVSVDPSYAASATDTQLQGNIDWACNEGQVDCAKINPGGVCYEPNTPTSHASFVMNDYYRSHGSTEEACDFNHTGQIISGDPSYRRSKTWCVANSSAAPNQLQANIDYACSEGKVDCAKINPGGVCFDPDTVLSHASFVMNDFYQNHGSTEESCNFSGTGQVVTADPSYGSCVYT</sequence>
<comment type="subcellular location">
    <subcellularLocation>
        <location evidence="1">Cell membrane</location>
        <topology evidence="1">Lipid-anchor</topology>
        <topology evidence="1">GPI-anchor</topology>
    </subcellularLocation>
</comment>
<accession>A0A8T2BQM6</accession>
<keyword evidence="2" id="KW-0472">Membrane</keyword>
<dbReference type="InterPro" id="IPR044788">
    <property type="entry name" value="X8_dom_prot"/>
</dbReference>
<keyword evidence="2" id="KW-0325">Glycoprotein</keyword>
<dbReference type="FunFam" id="1.20.58.1040:FF:000003">
    <property type="entry name" value="glucan endo-1,3-beta-glucosidase 7"/>
    <property type="match status" value="1"/>
</dbReference>
<dbReference type="PANTHER" id="PTHR31044">
    <property type="entry name" value="BETA-1,3 GLUCANASE"/>
    <property type="match status" value="1"/>
</dbReference>
<keyword evidence="5" id="KW-0449">Lipoprotein</keyword>
<dbReference type="InterPro" id="IPR012946">
    <property type="entry name" value="X8"/>
</dbReference>
<dbReference type="PANTHER" id="PTHR31044:SF141">
    <property type="entry name" value="CARBOHYDRATE-BINDING X8 DOMAIN SUPERFAMILY PROTEIN"/>
    <property type="match status" value="1"/>
</dbReference>
<protein>
    <submittedName>
        <fullName evidence="7">X8 domain</fullName>
    </submittedName>
</protein>
<keyword evidence="8" id="KW-1185">Reference proteome</keyword>
<name>A0A8T2BQM6_ARASU</name>
<dbReference type="Pfam" id="PF07983">
    <property type="entry name" value="X8"/>
    <property type="match status" value="2"/>
</dbReference>
<keyword evidence="2" id="KW-0336">GPI-anchor</keyword>
<evidence type="ECO:0000313" key="8">
    <source>
        <dbReference type="Proteomes" id="UP000694251"/>
    </source>
</evidence>
<dbReference type="EMBL" id="JAEFBJ010000007">
    <property type="protein sequence ID" value="KAG7589145.1"/>
    <property type="molecule type" value="Genomic_DNA"/>
</dbReference>
<proteinExistence type="predicted"/>
<dbReference type="GO" id="GO:0009506">
    <property type="term" value="C:plasmodesma"/>
    <property type="evidence" value="ECO:0007669"/>
    <property type="project" value="UniProtKB-ARBA"/>
</dbReference>